<organism evidence="3 4">
    <name type="scientific">Pelomonas parva</name>
    <dbReference type="NCBI Taxonomy" id="3299032"/>
    <lineage>
        <taxon>Bacteria</taxon>
        <taxon>Pseudomonadati</taxon>
        <taxon>Pseudomonadota</taxon>
        <taxon>Betaproteobacteria</taxon>
        <taxon>Burkholderiales</taxon>
        <taxon>Sphaerotilaceae</taxon>
        <taxon>Roseateles</taxon>
    </lineage>
</organism>
<keyword evidence="1" id="KW-0472">Membrane</keyword>
<keyword evidence="1" id="KW-0812">Transmembrane</keyword>
<feature type="domain" description="Transposase DDE" evidence="2">
    <location>
        <begin position="7"/>
        <end position="57"/>
    </location>
</feature>
<protein>
    <submittedName>
        <fullName evidence="3">Transposase</fullName>
    </submittedName>
</protein>
<dbReference type="Pfam" id="PF13751">
    <property type="entry name" value="DDE_Tnp_1_6"/>
    <property type="match status" value="1"/>
</dbReference>
<dbReference type="EMBL" id="JBIGHV010000008">
    <property type="protein sequence ID" value="MFG6432245.1"/>
    <property type="molecule type" value="Genomic_DNA"/>
</dbReference>
<keyword evidence="1" id="KW-1133">Transmembrane helix</keyword>
<gene>
    <name evidence="3" type="ORF">ACG00Y_20160</name>
</gene>
<evidence type="ECO:0000313" key="4">
    <source>
        <dbReference type="Proteomes" id="UP001606210"/>
    </source>
</evidence>
<evidence type="ECO:0000313" key="3">
    <source>
        <dbReference type="EMBL" id="MFG6432245.1"/>
    </source>
</evidence>
<accession>A0ABW7F6Y3</accession>
<name>A0ABW7F6Y3_9BURK</name>
<dbReference type="InterPro" id="IPR025668">
    <property type="entry name" value="Tnp_DDE_dom"/>
</dbReference>
<keyword evidence="4" id="KW-1185">Reference proteome</keyword>
<proteinExistence type="predicted"/>
<evidence type="ECO:0000256" key="1">
    <source>
        <dbReference type="SAM" id="Phobius"/>
    </source>
</evidence>
<sequence length="123" mass="13873">KSLSQEQKRWLKRRQAIEPLIGHTKQDHGMQRCWLKGSEGDALHAVLCAAGFNIRWLMRALLRQFSVSGLKHVFLGLMALWATLLNGLAAHLRAKAMPQRHPQARQALPSLLRRWPNGLVAAA</sequence>
<feature type="transmembrane region" description="Helical" evidence="1">
    <location>
        <begin position="73"/>
        <end position="92"/>
    </location>
</feature>
<dbReference type="PANTHER" id="PTHR33803">
    <property type="entry name" value="IS1478 TRANSPOSASE"/>
    <property type="match status" value="1"/>
</dbReference>
<reference evidence="3 4" key="1">
    <citation type="submission" date="2024-08" db="EMBL/GenBank/DDBJ databases">
        <authorList>
            <person name="Lu H."/>
        </authorList>
    </citation>
    <scope>NUCLEOTIDE SEQUENCE [LARGE SCALE GENOMIC DNA]</scope>
    <source>
        <strain evidence="3 4">LYH14W</strain>
    </source>
</reference>
<comment type="caution">
    <text evidence="3">The sequence shown here is derived from an EMBL/GenBank/DDBJ whole genome shotgun (WGS) entry which is preliminary data.</text>
</comment>
<dbReference type="PANTHER" id="PTHR33803:SF3">
    <property type="entry name" value="BLL1974 PROTEIN"/>
    <property type="match status" value="1"/>
</dbReference>
<feature type="non-terminal residue" evidence="3">
    <location>
        <position position="1"/>
    </location>
</feature>
<dbReference type="Proteomes" id="UP001606210">
    <property type="component" value="Unassembled WGS sequence"/>
</dbReference>
<evidence type="ECO:0000259" key="2">
    <source>
        <dbReference type="Pfam" id="PF13751"/>
    </source>
</evidence>
<dbReference type="RefSeq" id="WP_394481956.1">
    <property type="nucleotide sequence ID" value="NZ_JBIGHV010000008.1"/>
</dbReference>